<dbReference type="SMART" id="SM00867">
    <property type="entry name" value="YceI"/>
    <property type="match status" value="1"/>
</dbReference>
<keyword evidence="4" id="KW-1185">Reference proteome</keyword>
<proteinExistence type="inferred from homology"/>
<protein>
    <submittedName>
        <fullName evidence="3">Polyisoprenoid-binding protein</fullName>
    </submittedName>
</protein>
<evidence type="ECO:0000313" key="4">
    <source>
        <dbReference type="Proteomes" id="UP000654345"/>
    </source>
</evidence>
<dbReference type="PANTHER" id="PTHR34406">
    <property type="entry name" value="PROTEIN YCEI"/>
    <property type="match status" value="1"/>
</dbReference>
<gene>
    <name evidence="3" type="ORF">KSB_55170</name>
</gene>
<dbReference type="Gene3D" id="2.40.128.110">
    <property type="entry name" value="Lipid/polyisoprenoid-binding, YceI-like"/>
    <property type="match status" value="1"/>
</dbReference>
<comment type="caution">
    <text evidence="3">The sequence shown here is derived from an EMBL/GenBank/DDBJ whole genome shotgun (WGS) entry which is preliminary data.</text>
</comment>
<comment type="similarity">
    <text evidence="1">Belongs to the UPF0312 family.</text>
</comment>
<dbReference type="EMBL" id="BNJG01000002">
    <property type="protein sequence ID" value="GHO57042.1"/>
    <property type="molecule type" value="Genomic_DNA"/>
</dbReference>
<reference evidence="3 4" key="1">
    <citation type="journal article" date="2021" name="Int. J. Syst. Evol. Microbiol.">
        <title>Reticulibacter mediterranei gen. nov., sp. nov., within the new family Reticulibacteraceae fam. nov., and Ktedonospora formicarum gen. nov., sp. nov., Ktedonobacter robiniae sp. nov., Dictyobacter formicarum sp. nov. and Dictyobacter arantiisoli sp. nov., belonging to the class Ktedonobacteria.</title>
        <authorList>
            <person name="Yabe S."/>
            <person name="Zheng Y."/>
            <person name="Wang C.M."/>
            <person name="Sakai Y."/>
            <person name="Abe K."/>
            <person name="Yokota A."/>
            <person name="Donadio S."/>
            <person name="Cavaletti L."/>
            <person name="Monciardini P."/>
        </authorList>
    </citation>
    <scope>NUCLEOTIDE SEQUENCE [LARGE SCALE GENOMIC DNA]</scope>
    <source>
        <strain evidence="3 4">SOSP1-30</strain>
    </source>
</reference>
<evidence type="ECO:0000256" key="1">
    <source>
        <dbReference type="ARBA" id="ARBA00008812"/>
    </source>
</evidence>
<dbReference type="InterPro" id="IPR007372">
    <property type="entry name" value="Lipid/polyisoprenoid-bd_YceI"/>
</dbReference>
<evidence type="ECO:0000313" key="3">
    <source>
        <dbReference type="EMBL" id="GHO57042.1"/>
    </source>
</evidence>
<dbReference type="Proteomes" id="UP000654345">
    <property type="component" value="Unassembled WGS sequence"/>
</dbReference>
<dbReference type="SUPFAM" id="SSF101874">
    <property type="entry name" value="YceI-like"/>
    <property type="match status" value="1"/>
</dbReference>
<dbReference type="Pfam" id="PF04264">
    <property type="entry name" value="YceI"/>
    <property type="match status" value="1"/>
</dbReference>
<organism evidence="3 4">
    <name type="scientific">Ktedonobacter robiniae</name>
    <dbReference type="NCBI Taxonomy" id="2778365"/>
    <lineage>
        <taxon>Bacteria</taxon>
        <taxon>Bacillati</taxon>
        <taxon>Chloroflexota</taxon>
        <taxon>Ktedonobacteria</taxon>
        <taxon>Ktedonobacterales</taxon>
        <taxon>Ktedonobacteraceae</taxon>
        <taxon>Ktedonobacter</taxon>
    </lineage>
</organism>
<dbReference type="InterPro" id="IPR036761">
    <property type="entry name" value="TTHA0802/YceI-like_sf"/>
</dbReference>
<dbReference type="PANTHER" id="PTHR34406:SF1">
    <property type="entry name" value="PROTEIN YCEI"/>
    <property type="match status" value="1"/>
</dbReference>
<accession>A0ABQ3UXC8</accession>
<feature type="domain" description="Lipid/polyisoprenoid-binding YceI-like" evidence="2">
    <location>
        <begin position="5"/>
        <end position="177"/>
    </location>
</feature>
<name>A0ABQ3UXC8_9CHLR</name>
<sequence>MPNMVWTLDTTHSEVTFSVRHMMFSKVSGSFNVFRATLEIDEIHPEKSWIEAEAETASIDTRDEKRDAHLRSPDFFDTEQYPLLTFKSKQVESRGDRRYSILGDLTLHGVTKEVTFDVEYGGQIPKEHNPFGDRRAGLTAVTTINRKDFGLTWNLALETGGIMVGEDVRIEINLEAVAED</sequence>
<evidence type="ECO:0000259" key="2">
    <source>
        <dbReference type="SMART" id="SM00867"/>
    </source>
</evidence>